<evidence type="ECO:0008006" key="3">
    <source>
        <dbReference type="Google" id="ProtNLM"/>
    </source>
</evidence>
<organism evidence="1 2">
    <name type="scientific">Sphingomonas japonica</name>
    <dbReference type="NCBI Taxonomy" id="511662"/>
    <lineage>
        <taxon>Bacteria</taxon>
        <taxon>Pseudomonadati</taxon>
        <taxon>Pseudomonadota</taxon>
        <taxon>Alphaproteobacteria</taxon>
        <taxon>Sphingomonadales</taxon>
        <taxon>Sphingomonadaceae</taxon>
        <taxon>Sphingomonas</taxon>
    </lineage>
</organism>
<gene>
    <name evidence="1" type="ORF">FHT01_002024</name>
</gene>
<dbReference type="EMBL" id="JAASQP010000001">
    <property type="protein sequence ID" value="NIJ24482.1"/>
    <property type="molecule type" value="Genomic_DNA"/>
</dbReference>
<dbReference type="Pfam" id="PF13645">
    <property type="entry name" value="YkuD_2"/>
    <property type="match status" value="1"/>
</dbReference>
<protein>
    <recommendedName>
        <fullName evidence="3">L,D-transpeptidase catalytic domain</fullName>
    </recommendedName>
</protein>
<evidence type="ECO:0000313" key="2">
    <source>
        <dbReference type="Proteomes" id="UP000788153"/>
    </source>
</evidence>
<dbReference type="PANTHER" id="PTHR38477">
    <property type="entry name" value="HYPOTHETICAL EXPORTED PROTEIN"/>
    <property type="match status" value="1"/>
</dbReference>
<dbReference type="PANTHER" id="PTHR38477:SF1">
    <property type="entry name" value="MUREIN L,D-TRANSPEPTIDASE CATALYTIC DOMAIN FAMILY PROTEIN"/>
    <property type="match status" value="1"/>
</dbReference>
<keyword evidence="2" id="KW-1185">Reference proteome</keyword>
<dbReference type="InterPro" id="IPR006311">
    <property type="entry name" value="TAT_signal"/>
</dbReference>
<dbReference type="InterPro" id="IPR032676">
    <property type="entry name" value="YkuD_2"/>
</dbReference>
<dbReference type="PROSITE" id="PS51318">
    <property type="entry name" value="TAT"/>
    <property type="match status" value="1"/>
</dbReference>
<name>A0ABX0U6T7_9SPHN</name>
<reference evidence="1 2" key="1">
    <citation type="submission" date="2020-03" db="EMBL/GenBank/DDBJ databases">
        <title>Genomic Encyclopedia of Type Strains, Phase IV (KMG-IV): sequencing the most valuable type-strain genomes for metagenomic binning, comparative biology and taxonomic classification.</title>
        <authorList>
            <person name="Goeker M."/>
        </authorList>
    </citation>
    <scope>NUCLEOTIDE SEQUENCE [LARGE SCALE GENOMIC DNA]</scope>
    <source>
        <strain evidence="1 2">DSM 22753</strain>
    </source>
</reference>
<comment type="caution">
    <text evidence="1">The sequence shown here is derived from an EMBL/GenBank/DDBJ whole genome shotgun (WGS) entry which is preliminary data.</text>
</comment>
<proteinExistence type="predicted"/>
<sequence>MLNPISSRRTLLRGGALALGGLMVPAMLGDGSGPIARVAPKVPAAPSAPGDVLLARARAALDSHRFKRRDRLALVDFDAASDQARLRLVDLHNGRERSLLVSHGSGSDRGHTGYLQHFSNEMGSEATSEGAFRTADYYVGKHGRSQRLVGLDPTNDQALARAIVVHGAWYAEPTMVAQHGKLGRSQGCFAVGKSCLATLFDHLGKGRLIYAAKA</sequence>
<accession>A0ABX0U6T7</accession>
<dbReference type="RefSeq" id="WP_140046839.1">
    <property type="nucleotide sequence ID" value="NZ_JAASQP010000001.1"/>
</dbReference>
<dbReference type="Proteomes" id="UP000788153">
    <property type="component" value="Unassembled WGS sequence"/>
</dbReference>
<evidence type="ECO:0000313" key="1">
    <source>
        <dbReference type="EMBL" id="NIJ24482.1"/>
    </source>
</evidence>